<keyword evidence="4" id="KW-1185">Reference proteome</keyword>
<evidence type="ECO:0000256" key="1">
    <source>
        <dbReference type="SAM" id="Phobius"/>
    </source>
</evidence>
<keyword evidence="1" id="KW-0812">Transmembrane</keyword>
<feature type="signal peptide" evidence="2">
    <location>
        <begin position="1"/>
        <end position="17"/>
    </location>
</feature>
<dbReference type="RefSeq" id="WP_268154125.1">
    <property type="nucleotide sequence ID" value="NZ_JAPPUW010000031.1"/>
</dbReference>
<name>A0A9X4LKN8_9BURK</name>
<gene>
    <name evidence="3" type="ORF">EXJ73_18975</name>
</gene>
<keyword evidence="2" id="KW-0732">Signal</keyword>
<accession>A0A9X4LKN8</accession>
<evidence type="ECO:0000313" key="3">
    <source>
        <dbReference type="EMBL" id="MDG0864549.1"/>
    </source>
</evidence>
<keyword evidence="1" id="KW-1133">Transmembrane helix</keyword>
<feature type="chain" id="PRO_5040937157" description="DUF4199 domain-containing protein" evidence="2">
    <location>
        <begin position="18"/>
        <end position="252"/>
    </location>
</feature>
<protein>
    <recommendedName>
        <fullName evidence="5">DUF4199 domain-containing protein</fullName>
    </recommendedName>
</protein>
<keyword evidence="1" id="KW-0472">Membrane</keyword>
<evidence type="ECO:0000313" key="4">
    <source>
        <dbReference type="Proteomes" id="UP001152766"/>
    </source>
</evidence>
<feature type="transmembrane region" description="Helical" evidence="1">
    <location>
        <begin position="117"/>
        <end position="134"/>
    </location>
</feature>
<comment type="caution">
    <text evidence="3">The sequence shown here is derived from an EMBL/GenBank/DDBJ whole genome shotgun (WGS) entry which is preliminary data.</text>
</comment>
<reference evidence="3" key="1">
    <citation type="submission" date="2019-02" db="EMBL/GenBank/DDBJ databases">
        <title>Draft genome of the type strain Pelomonas aquatica CCUG 52575T.</title>
        <authorList>
            <person name="Gomila M."/>
            <person name="Lalucat J."/>
        </authorList>
    </citation>
    <scope>NUCLEOTIDE SEQUENCE</scope>
    <source>
        <strain evidence="3">CCUG 52575</strain>
    </source>
</reference>
<feature type="transmembrane region" description="Helical" evidence="1">
    <location>
        <begin position="210"/>
        <end position="228"/>
    </location>
</feature>
<feature type="transmembrane region" description="Helical" evidence="1">
    <location>
        <begin position="150"/>
        <end position="168"/>
    </location>
</feature>
<organism evidence="3 4">
    <name type="scientific">Pelomonas aquatica</name>
    <dbReference type="NCBI Taxonomy" id="431058"/>
    <lineage>
        <taxon>Bacteria</taxon>
        <taxon>Pseudomonadati</taxon>
        <taxon>Pseudomonadota</taxon>
        <taxon>Betaproteobacteria</taxon>
        <taxon>Burkholderiales</taxon>
        <taxon>Sphaerotilaceae</taxon>
        <taxon>Roseateles</taxon>
    </lineage>
</organism>
<sequence>MRLFALSFPLMLACAHAQGQISLEQQTNEAQLRQMQHEIDMARIQAQTESIRNQTELMRLQMERREAERAAQPREKSIFEIMGEIQAKKEADAAAAQAEANRVEEAAIAAAKSADTAYLAIAVAAPLAFAFWIARRAKTSGVNMKYEEKFGVMMMIASLLLGLLALSISENWVPHLDAVQNLMLTLKIRMLAESESSYASAMVDVYTKHVLLGLLVVAAYGFTTYLGITPPWKKSDAAPVASPAPVEPPKET</sequence>
<dbReference type="AlphaFoldDB" id="A0A9X4LKN8"/>
<evidence type="ECO:0000256" key="2">
    <source>
        <dbReference type="SAM" id="SignalP"/>
    </source>
</evidence>
<proteinExistence type="predicted"/>
<dbReference type="Proteomes" id="UP001152766">
    <property type="component" value="Unassembled WGS sequence"/>
</dbReference>
<dbReference type="EMBL" id="SGUG01000035">
    <property type="protein sequence ID" value="MDG0864549.1"/>
    <property type="molecule type" value="Genomic_DNA"/>
</dbReference>
<evidence type="ECO:0008006" key="5">
    <source>
        <dbReference type="Google" id="ProtNLM"/>
    </source>
</evidence>